<dbReference type="EMBL" id="JAWDGP010002323">
    <property type="protein sequence ID" value="KAK3783957.1"/>
    <property type="molecule type" value="Genomic_DNA"/>
</dbReference>
<dbReference type="Proteomes" id="UP001283361">
    <property type="component" value="Unassembled WGS sequence"/>
</dbReference>
<sequence length="26" mass="2939">MQGYIPTLSHGILTNSLNYHICQTFS</sequence>
<name>A0AAE1AC53_9GAST</name>
<evidence type="ECO:0000313" key="1">
    <source>
        <dbReference type="EMBL" id="KAK3783957.1"/>
    </source>
</evidence>
<gene>
    <name evidence="1" type="ORF">RRG08_046687</name>
</gene>
<reference evidence="1" key="1">
    <citation type="journal article" date="2023" name="G3 (Bethesda)">
        <title>A reference genome for the long-term kleptoplast-retaining sea slug Elysia crispata morphotype clarki.</title>
        <authorList>
            <person name="Eastman K.E."/>
            <person name="Pendleton A.L."/>
            <person name="Shaikh M.A."/>
            <person name="Suttiyut T."/>
            <person name="Ogas R."/>
            <person name="Tomko P."/>
            <person name="Gavelis G."/>
            <person name="Widhalm J.R."/>
            <person name="Wisecaver J.H."/>
        </authorList>
    </citation>
    <scope>NUCLEOTIDE SEQUENCE</scope>
    <source>
        <strain evidence="1">ECLA1</strain>
    </source>
</reference>
<evidence type="ECO:0000313" key="2">
    <source>
        <dbReference type="Proteomes" id="UP001283361"/>
    </source>
</evidence>
<accession>A0AAE1AC53</accession>
<comment type="caution">
    <text evidence="1">The sequence shown here is derived from an EMBL/GenBank/DDBJ whole genome shotgun (WGS) entry which is preliminary data.</text>
</comment>
<proteinExistence type="predicted"/>
<feature type="non-terminal residue" evidence="1">
    <location>
        <position position="1"/>
    </location>
</feature>
<organism evidence="1 2">
    <name type="scientific">Elysia crispata</name>
    <name type="common">lettuce slug</name>
    <dbReference type="NCBI Taxonomy" id="231223"/>
    <lineage>
        <taxon>Eukaryota</taxon>
        <taxon>Metazoa</taxon>
        <taxon>Spiralia</taxon>
        <taxon>Lophotrochozoa</taxon>
        <taxon>Mollusca</taxon>
        <taxon>Gastropoda</taxon>
        <taxon>Heterobranchia</taxon>
        <taxon>Euthyneura</taxon>
        <taxon>Panpulmonata</taxon>
        <taxon>Sacoglossa</taxon>
        <taxon>Placobranchoidea</taxon>
        <taxon>Plakobranchidae</taxon>
        <taxon>Elysia</taxon>
    </lineage>
</organism>
<keyword evidence="2" id="KW-1185">Reference proteome</keyword>
<protein>
    <submittedName>
        <fullName evidence="1">Uncharacterized protein</fullName>
    </submittedName>
</protein>
<dbReference type="AlphaFoldDB" id="A0AAE1AC53"/>